<reference evidence="2" key="1">
    <citation type="submission" date="2020-10" db="EMBL/GenBank/DDBJ databases">
        <authorList>
            <person name="Gilroy R."/>
        </authorList>
    </citation>
    <scope>NUCLEOTIDE SEQUENCE</scope>
    <source>
        <strain evidence="2">CHK123-3438</strain>
    </source>
</reference>
<gene>
    <name evidence="2" type="ORF">IAB60_14120</name>
</gene>
<dbReference type="EMBL" id="DVKS01000232">
    <property type="protein sequence ID" value="HIT43208.1"/>
    <property type="molecule type" value="Genomic_DNA"/>
</dbReference>
<dbReference type="AlphaFoldDB" id="A0A9D1GLT0"/>
<evidence type="ECO:0000256" key="1">
    <source>
        <dbReference type="SAM" id="MobiDB-lite"/>
    </source>
</evidence>
<comment type="caution">
    <text evidence="2">The sequence shown here is derived from an EMBL/GenBank/DDBJ whole genome shotgun (WGS) entry which is preliminary data.</text>
</comment>
<feature type="compositionally biased region" description="Basic and acidic residues" evidence="1">
    <location>
        <begin position="1"/>
        <end position="13"/>
    </location>
</feature>
<feature type="region of interest" description="Disordered" evidence="1">
    <location>
        <begin position="1"/>
        <end position="55"/>
    </location>
</feature>
<name>A0A9D1GLT0_9FIRM</name>
<evidence type="ECO:0000313" key="2">
    <source>
        <dbReference type="EMBL" id="HIT43208.1"/>
    </source>
</evidence>
<organism evidence="2 3">
    <name type="scientific">Candidatus Caccovicinus merdipullorum</name>
    <dbReference type="NCBI Taxonomy" id="2840724"/>
    <lineage>
        <taxon>Bacteria</taxon>
        <taxon>Bacillati</taxon>
        <taxon>Bacillota</taxon>
        <taxon>Clostridia</taxon>
        <taxon>Eubacteriales</taxon>
        <taxon>Candidatus Caccovicinus</taxon>
    </lineage>
</organism>
<dbReference type="Proteomes" id="UP000886860">
    <property type="component" value="Unassembled WGS sequence"/>
</dbReference>
<proteinExistence type="predicted"/>
<sequence length="55" mass="6397">MMKRNPETDRYGDGDIPEEDYIPYEDNNFDPHPQASGENHAACLGKMEKNRKRSQ</sequence>
<reference evidence="2" key="2">
    <citation type="journal article" date="2021" name="PeerJ">
        <title>Extensive microbial diversity within the chicken gut microbiome revealed by metagenomics and culture.</title>
        <authorList>
            <person name="Gilroy R."/>
            <person name="Ravi A."/>
            <person name="Getino M."/>
            <person name="Pursley I."/>
            <person name="Horton D.L."/>
            <person name="Alikhan N.F."/>
            <person name="Baker D."/>
            <person name="Gharbi K."/>
            <person name="Hall N."/>
            <person name="Watson M."/>
            <person name="Adriaenssens E.M."/>
            <person name="Foster-Nyarko E."/>
            <person name="Jarju S."/>
            <person name="Secka A."/>
            <person name="Antonio M."/>
            <person name="Oren A."/>
            <person name="Chaudhuri R.R."/>
            <person name="La Ragione R."/>
            <person name="Hildebrand F."/>
            <person name="Pallen M.J."/>
        </authorList>
    </citation>
    <scope>NUCLEOTIDE SEQUENCE</scope>
    <source>
        <strain evidence="2">CHK123-3438</strain>
    </source>
</reference>
<evidence type="ECO:0000313" key="3">
    <source>
        <dbReference type="Proteomes" id="UP000886860"/>
    </source>
</evidence>
<accession>A0A9D1GLT0</accession>
<protein>
    <submittedName>
        <fullName evidence="2">Uncharacterized protein</fullName>
    </submittedName>
</protein>